<reference evidence="1" key="1">
    <citation type="journal article" date="2015" name="Nature">
        <title>Complex archaea that bridge the gap between prokaryotes and eukaryotes.</title>
        <authorList>
            <person name="Spang A."/>
            <person name="Saw J.H."/>
            <person name="Jorgensen S.L."/>
            <person name="Zaremba-Niedzwiedzka K."/>
            <person name="Martijn J."/>
            <person name="Lind A.E."/>
            <person name="van Eijk R."/>
            <person name="Schleper C."/>
            <person name="Guy L."/>
            <person name="Ettema T.J."/>
        </authorList>
    </citation>
    <scope>NUCLEOTIDE SEQUENCE</scope>
</reference>
<dbReference type="InterPro" id="IPR027417">
    <property type="entry name" value="P-loop_NTPase"/>
</dbReference>
<comment type="caution">
    <text evidence="1">The sequence shown here is derived from an EMBL/GenBank/DDBJ whole genome shotgun (WGS) entry which is preliminary data.</text>
</comment>
<accession>A0A0F9LCD9</accession>
<dbReference type="EMBL" id="LAZR01012772">
    <property type="protein sequence ID" value="KKM25170.1"/>
    <property type="molecule type" value="Genomic_DNA"/>
</dbReference>
<protein>
    <submittedName>
        <fullName evidence="1">Uncharacterized protein</fullName>
    </submittedName>
</protein>
<dbReference type="Gene3D" id="3.40.50.300">
    <property type="entry name" value="P-loop containing nucleotide triphosphate hydrolases"/>
    <property type="match status" value="1"/>
</dbReference>
<dbReference type="SUPFAM" id="SSF52540">
    <property type="entry name" value="P-loop containing nucleoside triphosphate hydrolases"/>
    <property type="match status" value="1"/>
</dbReference>
<dbReference type="PIRSF" id="PIRSF037081">
    <property type="entry name" value="P-loop_All4644_prd"/>
    <property type="match status" value="1"/>
</dbReference>
<sequence length="139" mass="16049">MAKTLICTMGLPRSGKSTWTRKQGFPIVEPDAVRLELYNQKYWGPGERMVWAVVDLMVRALFRAGNETVILDATNIQRSSRDKWQSDNWKTVFHYVDTDTDTCQARAAESGFPELAEVIERMDLDFEPLGEDELRYVEQ</sequence>
<proteinExistence type="predicted"/>
<dbReference type="AlphaFoldDB" id="A0A0F9LCD9"/>
<dbReference type="Pfam" id="PF13671">
    <property type="entry name" value="AAA_33"/>
    <property type="match status" value="1"/>
</dbReference>
<gene>
    <name evidence="1" type="ORF">LCGC14_1597670</name>
</gene>
<evidence type="ECO:0000313" key="1">
    <source>
        <dbReference type="EMBL" id="KKM25170.1"/>
    </source>
</evidence>
<name>A0A0F9LCD9_9ZZZZ</name>
<organism evidence="1">
    <name type="scientific">marine sediment metagenome</name>
    <dbReference type="NCBI Taxonomy" id="412755"/>
    <lineage>
        <taxon>unclassified sequences</taxon>
        <taxon>metagenomes</taxon>
        <taxon>ecological metagenomes</taxon>
    </lineage>
</organism>
<dbReference type="InterPro" id="IPR017101">
    <property type="entry name" value="P-loop_ATP/GTP-bd_All4644_prd"/>
</dbReference>